<dbReference type="RefSeq" id="WP_344275953.1">
    <property type="nucleotide sequence ID" value="NZ_BAAAMR010000072.1"/>
</dbReference>
<reference evidence="2 3" key="1">
    <citation type="journal article" date="2019" name="Int. J. Syst. Evol. Microbiol.">
        <title>The Global Catalogue of Microorganisms (GCM) 10K type strain sequencing project: providing services to taxonomists for standard genome sequencing and annotation.</title>
        <authorList>
            <consortium name="The Broad Institute Genomics Platform"/>
            <consortium name="The Broad Institute Genome Sequencing Center for Infectious Disease"/>
            <person name="Wu L."/>
            <person name="Ma J."/>
        </authorList>
    </citation>
    <scope>NUCLEOTIDE SEQUENCE [LARGE SCALE GENOMIC DNA]</scope>
    <source>
        <strain evidence="2 3">JCM 13850</strain>
    </source>
</reference>
<proteinExistence type="predicted"/>
<evidence type="ECO:0000313" key="3">
    <source>
        <dbReference type="Proteomes" id="UP001501020"/>
    </source>
</evidence>
<dbReference type="Proteomes" id="UP001501020">
    <property type="component" value="Unassembled WGS sequence"/>
</dbReference>
<evidence type="ECO:0000256" key="1">
    <source>
        <dbReference type="SAM" id="MobiDB-lite"/>
    </source>
</evidence>
<accession>A0ABN3A8R9</accession>
<gene>
    <name evidence="2" type="ORF">GCM10009727_64950</name>
</gene>
<protein>
    <submittedName>
        <fullName evidence="2">Uncharacterized protein</fullName>
    </submittedName>
</protein>
<keyword evidence="3" id="KW-1185">Reference proteome</keyword>
<evidence type="ECO:0000313" key="2">
    <source>
        <dbReference type="EMBL" id="GAA2156347.1"/>
    </source>
</evidence>
<dbReference type="EMBL" id="BAAAMR010000072">
    <property type="protein sequence ID" value="GAA2156347.1"/>
    <property type="molecule type" value="Genomic_DNA"/>
</dbReference>
<feature type="region of interest" description="Disordered" evidence="1">
    <location>
        <begin position="73"/>
        <end position="100"/>
    </location>
</feature>
<organism evidence="2 3">
    <name type="scientific">Actinomadura napierensis</name>
    <dbReference type="NCBI Taxonomy" id="267854"/>
    <lineage>
        <taxon>Bacteria</taxon>
        <taxon>Bacillati</taxon>
        <taxon>Actinomycetota</taxon>
        <taxon>Actinomycetes</taxon>
        <taxon>Streptosporangiales</taxon>
        <taxon>Thermomonosporaceae</taxon>
        <taxon>Actinomadura</taxon>
    </lineage>
</organism>
<comment type="caution">
    <text evidence="2">The sequence shown here is derived from an EMBL/GenBank/DDBJ whole genome shotgun (WGS) entry which is preliminary data.</text>
</comment>
<sequence length="100" mass="11652">MTAEPLDHGPLDPEDIIRRLPHDDRERFIQDYRSALDAAHELWRYRQLQEVLRLWHMRATAYARPDFAERAQQARTGDPAVFTPASEAIPGWSQRTDGAR</sequence>
<dbReference type="InterPro" id="IPR046214">
    <property type="entry name" value="DUF6247"/>
</dbReference>
<dbReference type="Pfam" id="PF19760">
    <property type="entry name" value="DUF6247"/>
    <property type="match status" value="1"/>
</dbReference>
<name>A0ABN3A8R9_9ACTN</name>